<feature type="compositionally biased region" description="Basic and acidic residues" evidence="1">
    <location>
        <begin position="114"/>
        <end position="135"/>
    </location>
</feature>
<dbReference type="AlphaFoldDB" id="A0A1U7WD76"/>
<dbReference type="PANTHER" id="PTHR33223:SF11">
    <property type="entry name" value="ELEMENT PROTEIN, PUTATIVE-RELATED"/>
    <property type="match status" value="1"/>
</dbReference>
<gene>
    <name evidence="3" type="primary">LOC104225125</name>
</gene>
<feature type="region of interest" description="Disordered" evidence="1">
    <location>
        <begin position="114"/>
        <end position="149"/>
    </location>
</feature>
<sequence>MSNTQLAPQPADDESGHHGENNNIAPDSFVKAHTGAIKVETRKSDHFKVRQKDNEMLREFVSRLQIERMDLPLGADDWAVQAFTQGLNIRVEDNQLGAPSGFVYSVRPIDRVKRDSDREPRLNRDRYQPYNEDGRNNGSERGSMRNERRNDWGQSRWGIMNKNGFDRLIEPKEIPRFSEYNFNINVTAIVSAFGCIKDTKWPRPLQSNSAQRDPNQMCKYHGTHDHKTEDCRQLKEEVARLFNNRHLREFLSD</sequence>
<protein>
    <submittedName>
        <fullName evidence="3">Uncharacterized protein LOC104225125</fullName>
    </submittedName>
</protein>
<evidence type="ECO:0000256" key="1">
    <source>
        <dbReference type="SAM" id="MobiDB-lite"/>
    </source>
</evidence>
<evidence type="ECO:0000313" key="2">
    <source>
        <dbReference type="Proteomes" id="UP000189701"/>
    </source>
</evidence>
<dbReference type="eggNOG" id="ENOG502SC3F">
    <property type="taxonomic scope" value="Eukaryota"/>
</dbReference>
<dbReference type="PANTHER" id="PTHR33223">
    <property type="entry name" value="CCHC-TYPE DOMAIN-CONTAINING PROTEIN"/>
    <property type="match status" value="1"/>
</dbReference>
<proteinExistence type="predicted"/>
<organism evidence="2 3">
    <name type="scientific">Nicotiana sylvestris</name>
    <name type="common">Wood tobacco</name>
    <name type="synonym">South American tobacco</name>
    <dbReference type="NCBI Taxonomy" id="4096"/>
    <lineage>
        <taxon>Eukaryota</taxon>
        <taxon>Viridiplantae</taxon>
        <taxon>Streptophyta</taxon>
        <taxon>Embryophyta</taxon>
        <taxon>Tracheophyta</taxon>
        <taxon>Spermatophyta</taxon>
        <taxon>Magnoliopsida</taxon>
        <taxon>eudicotyledons</taxon>
        <taxon>Gunneridae</taxon>
        <taxon>Pentapetalae</taxon>
        <taxon>asterids</taxon>
        <taxon>lamiids</taxon>
        <taxon>Solanales</taxon>
        <taxon>Solanaceae</taxon>
        <taxon>Nicotianoideae</taxon>
        <taxon>Nicotianeae</taxon>
        <taxon>Nicotiana</taxon>
    </lineage>
</organism>
<keyword evidence="2" id="KW-1185">Reference proteome</keyword>
<feature type="region of interest" description="Disordered" evidence="1">
    <location>
        <begin position="1"/>
        <end position="28"/>
    </location>
</feature>
<reference evidence="3" key="2">
    <citation type="submission" date="2025-08" db="UniProtKB">
        <authorList>
            <consortium name="RefSeq"/>
        </authorList>
    </citation>
    <scope>IDENTIFICATION</scope>
    <source>
        <tissue evidence="3">Leaf</tissue>
    </source>
</reference>
<accession>A0A1U7WD76</accession>
<dbReference type="RefSeq" id="XP_009775196.1">
    <property type="nucleotide sequence ID" value="XM_009776894.1"/>
</dbReference>
<dbReference type="OrthoDB" id="1740536at2759"/>
<name>A0A1U7WD76_NICSY</name>
<reference evidence="2" key="1">
    <citation type="journal article" date="2013" name="Genome Biol.">
        <title>Reference genomes and transcriptomes of Nicotiana sylvestris and Nicotiana tomentosiformis.</title>
        <authorList>
            <person name="Sierro N."/>
            <person name="Battey J.N."/>
            <person name="Ouadi S."/>
            <person name="Bovet L."/>
            <person name="Goepfert S."/>
            <person name="Bakaher N."/>
            <person name="Peitsch M.C."/>
            <person name="Ivanov N.V."/>
        </authorList>
    </citation>
    <scope>NUCLEOTIDE SEQUENCE [LARGE SCALE GENOMIC DNA]</scope>
</reference>
<dbReference type="Proteomes" id="UP000189701">
    <property type="component" value="Unplaced"/>
</dbReference>
<evidence type="ECO:0000313" key="3">
    <source>
        <dbReference type="RefSeq" id="XP_009775196.1"/>
    </source>
</evidence>